<evidence type="ECO:0000259" key="6">
    <source>
        <dbReference type="PROSITE" id="PS50072"/>
    </source>
</evidence>
<name>A0AAW1TPJ4_9CUCU</name>
<dbReference type="GO" id="GO:0006457">
    <property type="term" value="P:protein folding"/>
    <property type="evidence" value="ECO:0007669"/>
    <property type="project" value="TreeGrafter"/>
</dbReference>
<dbReference type="InterPro" id="IPR019734">
    <property type="entry name" value="TPR_rpt"/>
</dbReference>
<dbReference type="EMBL" id="JARQZJ010000002">
    <property type="protein sequence ID" value="KAK9870247.1"/>
    <property type="molecule type" value="Genomic_DNA"/>
</dbReference>
<protein>
    <recommendedName>
        <fullName evidence="2">peptidylprolyl isomerase</fullName>
        <ecNumber evidence="2">5.2.1.8</ecNumber>
    </recommendedName>
</protein>
<evidence type="ECO:0000313" key="7">
    <source>
        <dbReference type="EMBL" id="KAK9870247.1"/>
    </source>
</evidence>
<comment type="catalytic activity">
    <reaction evidence="1">
        <text>[protein]-peptidylproline (omega=180) = [protein]-peptidylproline (omega=0)</text>
        <dbReference type="Rhea" id="RHEA:16237"/>
        <dbReference type="Rhea" id="RHEA-COMP:10747"/>
        <dbReference type="Rhea" id="RHEA-COMP:10748"/>
        <dbReference type="ChEBI" id="CHEBI:83833"/>
        <dbReference type="ChEBI" id="CHEBI:83834"/>
        <dbReference type="EC" id="5.2.1.8"/>
    </reaction>
</comment>
<dbReference type="PROSITE" id="PS50072">
    <property type="entry name" value="CSA_PPIASE_2"/>
    <property type="match status" value="1"/>
</dbReference>
<dbReference type="InterPro" id="IPR002130">
    <property type="entry name" value="Cyclophilin-type_PPIase_dom"/>
</dbReference>
<dbReference type="GO" id="GO:0003755">
    <property type="term" value="F:peptidyl-prolyl cis-trans isomerase activity"/>
    <property type="evidence" value="ECO:0007669"/>
    <property type="project" value="UniProtKB-KW"/>
</dbReference>
<dbReference type="GO" id="GO:0016018">
    <property type="term" value="F:cyclosporin A binding"/>
    <property type="evidence" value="ECO:0007669"/>
    <property type="project" value="TreeGrafter"/>
</dbReference>
<dbReference type="SUPFAM" id="SSF48452">
    <property type="entry name" value="TPR-like"/>
    <property type="match status" value="1"/>
</dbReference>
<feature type="repeat" description="TPR" evidence="5">
    <location>
        <begin position="267"/>
        <end position="300"/>
    </location>
</feature>
<keyword evidence="5" id="KW-0802">TPR repeat</keyword>
<dbReference type="Proteomes" id="UP001431783">
    <property type="component" value="Unassembled WGS sequence"/>
</dbReference>
<keyword evidence="8" id="KW-1185">Reference proteome</keyword>
<dbReference type="Gene3D" id="2.40.100.10">
    <property type="entry name" value="Cyclophilin-like"/>
    <property type="match status" value="1"/>
</dbReference>
<accession>A0AAW1TPJ4</accession>
<dbReference type="InterPro" id="IPR029000">
    <property type="entry name" value="Cyclophilin-like_dom_sf"/>
</dbReference>
<organism evidence="7 8">
    <name type="scientific">Henosepilachna vigintioctopunctata</name>
    <dbReference type="NCBI Taxonomy" id="420089"/>
    <lineage>
        <taxon>Eukaryota</taxon>
        <taxon>Metazoa</taxon>
        <taxon>Ecdysozoa</taxon>
        <taxon>Arthropoda</taxon>
        <taxon>Hexapoda</taxon>
        <taxon>Insecta</taxon>
        <taxon>Pterygota</taxon>
        <taxon>Neoptera</taxon>
        <taxon>Endopterygota</taxon>
        <taxon>Coleoptera</taxon>
        <taxon>Polyphaga</taxon>
        <taxon>Cucujiformia</taxon>
        <taxon>Coccinelloidea</taxon>
        <taxon>Coccinellidae</taxon>
        <taxon>Epilachninae</taxon>
        <taxon>Epilachnini</taxon>
        <taxon>Henosepilachna</taxon>
    </lineage>
</organism>
<feature type="repeat" description="TPR" evidence="5">
    <location>
        <begin position="301"/>
        <end position="334"/>
    </location>
</feature>
<evidence type="ECO:0000313" key="8">
    <source>
        <dbReference type="Proteomes" id="UP001431783"/>
    </source>
</evidence>
<evidence type="ECO:0000256" key="1">
    <source>
        <dbReference type="ARBA" id="ARBA00000971"/>
    </source>
</evidence>
<dbReference type="PRINTS" id="PR00153">
    <property type="entry name" value="CSAPPISMRASE"/>
</dbReference>
<proteinExistence type="predicted"/>
<dbReference type="GO" id="GO:0005739">
    <property type="term" value="C:mitochondrion"/>
    <property type="evidence" value="ECO:0007669"/>
    <property type="project" value="TreeGrafter"/>
</dbReference>
<reference evidence="7 8" key="1">
    <citation type="submission" date="2023-03" db="EMBL/GenBank/DDBJ databases">
        <title>Genome insight into feeding habits of ladybird beetles.</title>
        <authorList>
            <person name="Li H.-S."/>
            <person name="Huang Y.-H."/>
            <person name="Pang H."/>
        </authorList>
    </citation>
    <scope>NUCLEOTIDE SEQUENCE [LARGE SCALE GENOMIC DNA]</scope>
    <source>
        <strain evidence="7">SYSU_2023b</strain>
        <tissue evidence="7">Whole body</tissue>
    </source>
</reference>
<evidence type="ECO:0000256" key="2">
    <source>
        <dbReference type="ARBA" id="ARBA00013194"/>
    </source>
</evidence>
<dbReference type="PANTHER" id="PTHR11071:SF561">
    <property type="entry name" value="PEPTIDYL-PROLYL CIS-TRANS ISOMERASE D-RELATED"/>
    <property type="match status" value="1"/>
</dbReference>
<dbReference type="PROSITE" id="PS50005">
    <property type="entry name" value="TPR"/>
    <property type="match status" value="2"/>
</dbReference>
<feature type="domain" description="PPIase cyclophilin-type" evidence="6">
    <location>
        <begin position="14"/>
        <end position="178"/>
    </location>
</feature>
<comment type="caution">
    <text evidence="7">The sequence shown here is derived from an EMBL/GenBank/DDBJ whole genome shotgun (WGS) entry which is preliminary data.</text>
</comment>
<evidence type="ECO:0000256" key="5">
    <source>
        <dbReference type="PROSITE-ProRule" id="PRU00339"/>
    </source>
</evidence>
<gene>
    <name evidence="7" type="ORF">WA026_006334</name>
</gene>
<evidence type="ECO:0000256" key="4">
    <source>
        <dbReference type="ARBA" id="ARBA00023235"/>
    </source>
</evidence>
<dbReference type="SUPFAM" id="SSF50891">
    <property type="entry name" value="Cyclophilin-like"/>
    <property type="match status" value="1"/>
</dbReference>
<dbReference type="SMART" id="SM00028">
    <property type="entry name" value="TPR"/>
    <property type="match status" value="2"/>
</dbReference>
<dbReference type="Pfam" id="PF00160">
    <property type="entry name" value="Pro_isomerase"/>
    <property type="match status" value="1"/>
</dbReference>
<dbReference type="FunFam" id="2.40.100.10:FF:000025">
    <property type="entry name" value="Peptidyl-prolyl cis-trans isomerase CYP19-2"/>
    <property type="match status" value="1"/>
</dbReference>
<evidence type="ECO:0000256" key="3">
    <source>
        <dbReference type="ARBA" id="ARBA00023110"/>
    </source>
</evidence>
<dbReference type="EC" id="5.2.1.8" evidence="2"/>
<keyword evidence="3" id="KW-0697">Rotamase</keyword>
<keyword evidence="4" id="KW-0413">Isomerase</keyword>
<dbReference type="PANTHER" id="PTHR11071">
    <property type="entry name" value="PEPTIDYL-PROLYL CIS-TRANS ISOMERASE"/>
    <property type="match status" value="1"/>
</dbReference>
<sequence>MVDSVCSEENPMVFLDISFEDVQVGRIVIELYKNMAPKTAENFRALCTGEKGNGRHNKPLHYKGCKFHRIISQCFAQSGDIINNDGTNGESIYGETFEKDNCNLRHDQEGLVGMATVTNTNLVHSQFYITALPCTHLDGTNIVFGIVRKGLDIIKEMSTIETQNDHPLKDIVIVNCGQLKKGEPWNIHLVDETKDIYPPWPNDWDEGHDDSAIQKALTIIRESGNFYFMKRNYSNSLRKYLKVLRYIEWYLKSGKVCDKKFVESCKSRTLLNLAAVKLKDNNYKEALHYCNQCEFIDPDNGKLYYRRAQAKLGLRDIDEALEDLRKAHSLLPHDKSIKEFQKLAKSDKLNHLKREKEFFSKIFNN</sequence>
<dbReference type="Gene3D" id="1.25.40.10">
    <property type="entry name" value="Tetratricopeptide repeat domain"/>
    <property type="match status" value="1"/>
</dbReference>
<dbReference type="AlphaFoldDB" id="A0AAW1TPJ4"/>
<dbReference type="InterPro" id="IPR011990">
    <property type="entry name" value="TPR-like_helical_dom_sf"/>
</dbReference>